<keyword evidence="2" id="KW-0732">Signal</keyword>
<dbReference type="Proteomes" id="UP000250166">
    <property type="component" value="Unassembled WGS sequence"/>
</dbReference>
<reference evidence="3 4" key="1">
    <citation type="submission" date="2018-06" db="EMBL/GenBank/DDBJ databases">
        <authorList>
            <consortium name="Pathogen Informatics"/>
            <person name="Doyle S."/>
        </authorList>
    </citation>
    <scope>NUCLEOTIDE SEQUENCE [LARGE SCALE GENOMIC DNA]</scope>
    <source>
        <strain evidence="3 4">NCTC13102</strain>
    </source>
</reference>
<protein>
    <recommendedName>
        <fullName evidence="5">Periplasmic protein</fullName>
    </recommendedName>
</protein>
<sequence>MRVVILICQCLVLLASPIQIAQASTSQNSALEGIPQDADVVEIVDYKRNLIIGYMIFRNAKLIKKITLKEPITFSASATTPATSGSSSTSTQSLDTQDSAQLQTPTIDSATDSTQESQESPTSTAQSTSSQYEKQLSSTPSDKEKINKTKSQPTKKISPKNLIETDSIDQIQGMESSKTNNTYKNRQWDKKKIPYEMQTRTIDTDK</sequence>
<evidence type="ECO:0000256" key="2">
    <source>
        <dbReference type="SAM" id="SignalP"/>
    </source>
</evidence>
<feature type="signal peptide" evidence="2">
    <location>
        <begin position="1"/>
        <end position="21"/>
    </location>
</feature>
<feature type="compositionally biased region" description="Low complexity" evidence="1">
    <location>
        <begin position="113"/>
        <end position="131"/>
    </location>
</feature>
<feature type="compositionally biased region" description="Polar residues" evidence="1">
    <location>
        <begin position="102"/>
        <end position="112"/>
    </location>
</feature>
<accession>A0A2X3B9E1</accession>
<evidence type="ECO:0000256" key="1">
    <source>
        <dbReference type="SAM" id="MobiDB-lite"/>
    </source>
</evidence>
<proteinExistence type="predicted"/>
<evidence type="ECO:0000313" key="3">
    <source>
        <dbReference type="EMBL" id="SQB98377.1"/>
    </source>
</evidence>
<feature type="chain" id="PRO_5015926744" description="Periplasmic protein" evidence="2">
    <location>
        <begin position="22"/>
        <end position="206"/>
    </location>
</feature>
<dbReference type="EMBL" id="UAWL01000006">
    <property type="protein sequence ID" value="SQB98377.1"/>
    <property type="molecule type" value="Genomic_DNA"/>
</dbReference>
<dbReference type="RefSeq" id="WP_112058503.1">
    <property type="nucleotide sequence ID" value="NZ_UAWL01000006.1"/>
</dbReference>
<dbReference type="AlphaFoldDB" id="A0A2X3B9E1"/>
<feature type="compositionally biased region" description="Low complexity" evidence="1">
    <location>
        <begin position="77"/>
        <end position="101"/>
    </location>
</feature>
<gene>
    <name evidence="3" type="ORF">NCTC13102_00834</name>
</gene>
<name>A0A2X3B9E1_9HELI</name>
<evidence type="ECO:0000313" key="4">
    <source>
        <dbReference type="Proteomes" id="UP000250166"/>
    </source>
</evidence>
<feature type="compositionally biased region" description="Polar residues" evidence="1">
    <location>
        <begin position="168"/>
        <end position="185"/>
    </location>
</feature>
<organism evidence="3 4">
    <name type="scientific">Helicobacter fennelliae</name>
    <dbReference type="NCBI Taxonomy" id="215"/>
    <lineage>
        <taxon>Bacteria</taxon>
        <taxon>Pseudomonadati</taxon>
        <taxon>Campylobacterota</taxon>
        <taxon>Epsilonproteobacteria</taxon>
        <taxon>Campylobacterales</taxon>
        <taxon>Helicobacteraceae</taxon>
        <taxon>Helicobacter</taxon>
    </lineage>
</organism>
<feature type="region of interest" description="Disordered" evidence="1">
    <location>
        <begin position="77"/>
        <end position="206"/>
    </location>
</feature>
<evidence type="ECO:0008006" key="5">
    <source>
        <dbReference type="Google" id="ProtNLM"/>
    </source>
</evidence>